<feature type="compositionally biased region" description="Gly residues" evidence="1">
    <location>
        <begin position="86"/>
        <end position="99"/>
    </location>
</feature>
<gene>
    <name evidence="2" type="ORF">TDUB1175_LOCUS2906</name>
</gene>
<dbReference type="AlphaFoldDB" id="A0A7R9VIC1"/>
<organism evidence="2">
    <name type="scientific">Pseudictyota dubia</name>
    <dbReference type="NCBI Taxonomy" id="2749911"/>
    <lineage>
        <taxon>Eukaryota</taxon>
        <taxon>Sar</taxon>
        <taxon>Stramenopiles</taxon>
        <taxon>Ochrophyta</taxon>
        <taxon>Bacillariophyta</taxon>
        <taxon>Mediophyceae</taxon>
        <taxon>Biddulphiophycidae</taxon>
        <taxon>Eupodiscales</taxon>
        <taxon>Odontellaceae</taxon>
        <taxon>Pseudictyota</taxon>
    </lineage>
</organism>
<dbReference type="EMBL" id="HBED01005805">
    <property type="protein sequence ID" value="CAD8296314.1"/>
    <property type="molecule type" value="Transcribed_RNA"/>
</dbReference>
<accession>A0A7R9VIC1</accession>
<reference evidence="2" key="1">
    <citation type="submission" date="2021-01" db="EMBL/GenBank/DDBJ databases">
        <authorList>
            <person name="Corre E."/>
            <person name="Pelletier E."/>
            <person name="Niang G."/>
            <person name="Scheremetjew M."/>
            <person name="Finn R."/>
            <person name="Kale V."/>
            <person name="Holt S."/>
            <person name="Cochrane G."/>
            <person name="Meng A."/>
            <person name="Brown T."/>
            <person name="Cohen L."/>
        </authorList>
    </citation>
    <scope>NUCLEOTIDE SEQUENCE</scope>
    <source>
        <strain evidence="2">CCMP147</strain>
    </source>
</reference>
<evidence type="ECO:0000256" key="1">
    <source>
        <dbReference type="SAM" id="MobiDB-lite"/>
    </source>
</evidence>
<feature type="compositionally biased region" description="Gly residues" evidence="1">
    <location>
        <begin position="15"/>
        <end position="27"/>
    </location>
</feature>
<feature type="region of interest" description="Disordered" evidence="1">
    <location>
        <begin position="1"/>
        <end position="99"/>
    </location>
</feature>
<proteinExistence type="predicted"/>
<protein>
    <submittedName>
        <fullName evidence="2">Uncharacterized protein</fullName>
    </submittedName>
</protein>
<name>A0A7R9VIC1_9STRA</name>
<feature type="compositionally biased region" description="Low complexity" evidence="1">
    <location>
        <begin position="56"/>
        <end position="80"/>
    </location>
</feature>
<sequence>MAAEGGDVDVAGNSIAGGGRLGDGRSGGQNALEETTRTSSGSAGVSRHWQSAAGEGQAAHAYGHDGGAAAAWNSWNSPSPYQAYRGRGGGGGGGRRGGG</sequence>
<evidence type="ECO:0000313" key="2">
    <source>
        <dbReference type="EMBL" id="CAD8296314.1"/>
    </source>
</evidence>